<organism evidence="1 2">
    <name type="scientific">Absidia repens</name>
    <dbReference type="NCBI Taxonomy" id="90262"/>
    <lineage>
        <taxon>Eukaryota</taxon>
        <taxon>Fungi</taxon>
        <taxon>Fungi incertae sedis</taxon>
        <taxon>Mucoromycota</taxon>
        <taxon>Mucoromycotina</taxon>
        <taxon>Mucoromycetes</taxon>
        <taxon>Mucorales</taxon>
        <taxon>Cunninghamellaceae</taxon>
        <taxon>Absidia</taxon>
    </lineage>
</organism>
<gene>
    <name evidence="1" type="ORF">BCR42DRAFT_421371</name>
</gene>
<keyword evidence="2" id="KW-1185">Reference proteome</keyword>
<proteinExistence type="predicted"/>
<evidence type="ECO:0000313" key="1">
    <source>
        <dbReference type="EMBL" id="ORZ11579.1"/>
    </source>
</evidence>
<accession>A0A1X2I8J5</accession>
<sequence>MRYCAFHRKPFPSHLLQRFEIGLHPETRAAWAFPSDAGDHRGYYAKLNPAVLSHVQKQDHKRLFRGAARYPKNMNQYLDQRMMQTLVKQASLVKYTRTPTAPGDDYQCVLQLKPPPLSSISAPDITTYALFTPSWQPLYDALLAHLGDEDDVPATLGVVKSIDSVPFAVALFRYQLWLQSLTPSLLKA</sequence>
<dbReference type="AlphaFoldDB" id="A0A1X2I8J5"/>
<name>A0A1X2I8J5_9FUNG</name>
<comment type="caution">
    <text evidence="1">The sequence shown here is derived from an EMBL/GenBank/DDBJ whole genome shotgun (WGS) entry which is preliminary data.</text>
</comment>
<reference evidence="1 2" key="1">
    <citation type="submission" date="2016-07" db="EMBL/GenBank/DDBJ databases">
        <title>Pervasive Adenine N6-methylation of Active Genes in Fungi.</title>
        <authorList>
            <consortium name="DOE Joint Genome Institute"/>
            <person name="Mondo S.J."/>
            <person name="Dannebaum R.O."/>
            <person name="Kuo R.C."/>
            <person name="Labutti K."/>
            <person name="Haridas S."/>
            <person name="Kuo A."/>
            <person name="Salamov A."/>
            <person name="Ahrendt S.R."/>
            <person name="Lipzen A."/>
            <person name="Sullivan W."/>
            <person name="Andreopoulos W.B."/>
            <person name="Clum A."/>
            <person name="Lindquist E."/>
            <person name="Daum C."/>
            <person name="Ramamoorthy G.K."/>
            <person name="Gryganskyi A."/>
            <person name="Culley D."/>
            <person name="Magnuson J.K."/>
            <person name="James T.Y."/>
            <person name="O'Malley M.A."/>
            <person name="Stajich J.E."/>
            <person name="Spatafora J.W."/>
            <person name="Visel A."/>
            <person name="Grigoriev I.V."/>
        </authorList>
    </citation>
    <scope>NUCLEOTIDE SEQUENCE [LARGE SCALE GENOMIC DNA]</scope>
    <source>
        <strain evidence="1 2">NRRL 1336</strain>
    </source>
</reference>
<evidence type="ECO:0000313" key="2">
    <source>
        <dbReference type="Proteomes" id="UP000193560"/>
    </source>
</evidence>
<dbReference type="Proteomes" id="UP000193560">
    <property type="component" value="Unassembled WGS sequence"/>
</dbReference>
<dbReference type="OrthoDB" id="3363286at2759"/>
<dbReference type="STRING" id="90262.A0A1X2I8J5"/>
<dbReference type="EMBL" id="MCGE01000021">
    <property type="protein sequence ID" value="ORZ11579.1"/>
    <property type="molecule type" value="Genomic_DNA"/>
</dbReference>
<protein>
    <submittedName>
        <fullName evidence="1">Uncharacterized protein</fullName>
    </submittedName>
</protein>